<comment type="similarity">
    <text evidence="1 9 10">Belongs to the acetokinase family.</text>
</comment>
<dbReference type="PROSITE" id="PS01075">
    <property type="entry name" value="ACETATE_KINASE_1"/>
    <property type="match status" value="1"/>
</dbReference>
<feature type="binding site" evidence="9">
    <location>
        <position position="383"/>
    </location>
    <ligand>
        <name>Mg(2+)</name>
        <dbReference type="ChEBI" id="CHEBI:18420"/>
    </ligand>
</feature>
<accession>A0A853HV11</accession>
<dbReference type="GO" id="GO:0000287">
    <property type="term" value="F:magnesium ion binding"/>
    <property type="evidence" value="ECO:0007669"/>
    <property type="project" value="UniProtKB-UniRule"/>
</dbReference>
<feature type="binding site" evidence="9">
    <location>
        <position position="19"/>
    </location>
    <ligand>
        <name>ATP</name>
        <dbReference type="ChEBI" id="CHEBI:30616"/>
    </ligand>
</feature>
<comment type="pathway">
    <text evidence="9">Metabolic intermediate biosynthesis; acetyl-CoA biosynthesis; acetyl-CoA from acetate: step 1/2.</text>
</comment>
<comment type="cofactor">
    <cofactor evidence="9">
        <name>Mg(2+)</name>
        <dbReference type="ChEBI" id="CHEBI:18420"/>
    </cofactor>
    <cofactor evidence="9">
        <name>Mn(2+)</name>
        <dbReference type="ChEBI" id="CHEBI:29035"/>
    </cofactor>
    <text evidence="9">Mg(2+). Can also accept Mn(2+).</text>
</comment>
<dbReference type="PIRSF" id="PIRSF000722">
    <property type="entry name" value="Acetate_prop_kin"/>
    <property type="match status" value="1"/>
</dbReference>
<dbReference type="GO" id="GO:0006083">
    <property type="term" value="P:acetate metabolic process"/>
    <property type="evidence" value="ECO:0007669"/>
    <property type="project" value="TreeGrafter"/>
</dbReference>
<reference evidence="11 12" key="1">
    <citation type="submission" date="2020-07" db="EMBL/GenBank/DDBJ databases">
        <title>Endozoicomonas sp. nov., isolated from sediment.</title>
        <authorList>
            <person name="Gu T."/>
        </authorList>
    </citation>
    <scope>NUCLEOTIDE SEQUENCE [LARGE SCALE GENOMIC DNA]</scope>
    <source>
        <strain evidence="11 12">SM1973</strain>
    </source>
</reference>
<evidence type="ECO:0000256" key="7">
    <source>
        <dbReference type="ARBA" id="ARBA00022840"/>
    </source>
</evidence>
<dbReference type="EC" id="2.7.2.1" evidence="9"/>
<dbReference type="PANTHER" id="PTHR21060">
    <property type="entry name" value="ACETATE KINASE"/>
    <property type="match status" value="1"/>
</dbReference>
<dbReference type="PRINTS" id="PR00471">
    <property type="entry name" value="ACETATEKNASE"/>
</dbReference>
<gene>
    <name evidence="9" type="primary">ackA</name>
    <name evidence="11" type="ORF">H0A36_06215</name>
</gene>
<keyword evidence="5 9" id="KW-0547">Nucleotide-binding</keyword>
<comment type="subunit">
    <text evidence="9">Homodimer.</text>
</comment>
<dbReference type="UniPathway" id="UPA00340">
    <property type="reaction ID" value="UER00458"/>
</dbReference>
<keyword evidence="4 9" id="KW-0479">Metal-binding</keyword>
<keyword evidence="7 9" id="KW-0067">ATP-binding</keyword>
<feature type="binding site" evidence="9">
    <location>
        <position position="90"/>
    </location>
    <ligand>
        <name>substrate</name>
    </ligand>
</feature>
<evidence type="ECO:0000256" key="10">
    <source>
        <dbReference type="RuleBase" id="RU003835"/>
    </source>
</evidence>
<dbReference type="InterPro" id="IPR004372">
    <property type="entry name" value="Ac/propionate_kinase"/>
</dbReference>
<dbReference type="InterPro" id="IPR043129">
    <property type="entry name" value="ATPase_NBD"/>
</dbReference>
<evidence type="ECO:0000256" key="1">
    <source>
        <dbReference type="ARBA" id="ARBA00008748"/>
    </source>
</evidence>
<dbReference type="GO" id="GO:0005829">
    <property type="term" value="C:cytosol"/>
    <property type="evidence" value="ECO:0007669"/>
    <property type="project" value="TreeGrafter"/>
</dbReference>
<evidence type="ECO:0000313" key="11">
    <source>
        <dbReference type="EMBL" id="NYZ65600.1"/>
    </source>
</evidence>
<feature type="active site" description="Proton donor/acceptor" evidence="9">
    <location>
        <position position="147"/>
    </location>
</feature>
<evidence type="ECO:0000256" key="6">
    <source>
        <dbReference type="ARBA" id="ARBA00022777"/>
    </source>
</evidence>
<evidence type="ECO:0000256" key="5">
    <source>
        <dbReference type="ARBA" id="ARBA00022741"/>
    </source>
</evidence>
<dbReference type="EMBL" id="JACCKB010000006">
    <property type="protein sequence ID" value="NYZ65600.1"/>
    <property type="molecule type" value="Genomic_DNA"/>
</dbReference>
<dbReference type="PROSITE" id="PS01076">
    <property type="entry name" value="ACETATE_KINASE_2"/>
    <property type="match status" value="1"/>
</dbReference>
<comment type="catalytic activity">
    <reaction evidence="9">
        <text>acetate + ATP = acetyl phosphate + ADP</text>
        <dbReference type="Rhea" id="RHEA:11352"/>
        <dbReference type="ChEBI" id="CHEBI:22191"/>
        <dbReference type="ChEBI" id="CHEBI:30089"/>
        <dbReference type="ChEBI" id="CHEBI:30616"/>
        <dbReference type="ChEBI" id="CHEBI:456216"/>
        <dbReference type="EC" id="2.7.2.1"/>
    </reaction>
</comment>
<dbReference type="SUPFAM" id="SSF53067">
    <property type="entry name" value="Actin-like ATPase domain"/>
    <property type="match status" value="2"/>
</dbReference>
<feature type="binding site" evidence="9">
    <location>
        <begin position="330"/>
        <end position="334"/>
    </location>
    <ligand>
        <name>ATP</name>
        <dbReference type="ChEBI" id="CHEBI:30616"/>
    </ligand>
</feature>
<evidence type="ECO:0000256" key="9">
    <source>
        <dbReference type="HAMAP-Rule" id="MF_00020"/>
    </source>
</evidence>
<dbReference type="GO" id="GO:0006085">
    <property type="term" value="P:acetyl-CoA biosynthetic process"/>
    <property type="evidence" value="ECO:0007669"/>
    <property type="project" value="UniProtKB-UniRule"/>
</dbReference>
<comment type="subcellular location">
    <subcellularLocation>
        <location evidence="9">Cytoplasm</location>
    </subcellularLocation>
</comment>
<feature type="site" description="Transition state stabilizer" evidence="9">
    <location>
        <position position="240"/>
    </location>
</feature>
<evidence type="ECO:0000256" key="4">
    <source>
        <dbReference type="ARBA" id="ARBA00022723"/>
    </source>
</evidence>
<keyword evidence="6 9" id="KW-0418">Kinase</keyword>
<evidence type="ECO:0000256" key="2">
    <source>
        <dbReference type="ARBA" id="ARBA00022490"/>
    </source>
</evidence>
<dbReference type="Gene3D" id="3.30.420.40">
    <property type="match status" value="2"/>
</dbReference>
<dbReference type="Pfam" id="PF00871">
    <property type="entry name" value="Acetate_kinase"/>
    <property type="match status" value="1"/>
</dbReference>
<keyword evidence="3 9" id="KW-0808">Transferase</keyword>
<feature type="binding site" evidence="9">
    <location>
        <begin position="282"/>
        <end position="284"/>
    </location>
    <ligand>
        <name>ATP</name>
        <dbReference type="ChEBI" id="CHEBI:30616"/>
    </ligand>
</feature>
<keyword evidence="12" id="KW-1185">Reference proteome</keyword>
<dbReference type="InterPro" id="IPR000890">
    <property type="entry name" value="Aliphatic_acid_kin_short-chain"/>
</dbReference>
<dbReference type="CDD" id="cd24010">
    <property type="entry name" value="ASKHA_NBD_AcK_PK"/>
    <property type="match status" value="1"/>
</dbReference>
<dbReference type="GO" id="GO:0005524">
    <property type="term" value="F:ATP binding"/>
    <property type="evidence" value="ECO:0007669"/>
    <property type="project" value="UniProtKB-KW"/>
</dbReference>
<dbReference type="PANTHER" id="PTHR21060:SF21">
    <property type="entry name" value="ACETATE KINASE"/>
    <property type="match status" value="1"/>
</dbReference>
<comment type="caution">
    <text evidence="11">The sequence shown here is derived from an EMBL/GenBank/DDBJ whole genome shotgun (WGS) entry which is preliminary data.</text>
</comment>
<evidence type="ECO:0000256" key="3">
    <source>
        <dbReference type="ARBA" id="ARBA00022679"/>
    </source>
</evidence>
<protein>
    <recommendedName>
        <fullName evidence="9">Acetate kinase</fullName>
        <ecNumber evidence="9">2.7.2.1</ecNumber>
    </recommendedName>
    <alternativeName>
        <fullName evidence="9">Acetokinase</fullName>
    </alternativeName>
</protein>
<dbReference type="Proteomes" id="UP000569732">
    <property type="component" value="Unassembled WGS sequence"/>
</dbReference>
<feature type="site" description="Transition state stabilizer" evidence="9">
    <location>
        <position position="179"/>
    </location>
</feature>
<evidence type="ECO:0000256" key="8">
    <source>
        <dbReference type="ARBA" id="ARBA00022842"/>
    </source>
</evidence>
<evidence type="ECO:0000313" key="12">
    <source>
        <dbReference type="Proteomes" id="UP000569732"/>
    </source>
</evidence>
<dbReference type="HAMAP" id="MF_00020">
    <property type="entry name" value="Acetate_kinase"/>
    <property type="match status" value="1"/>
</dbReference>
<dbReference type="InterPro" id="IPR023865">
    <property type="entry name" value="Aliphatic_acid_kinase_CS"/>
</dbReference>
<sequence length="404" mass="43442">MNTTPSNILVINCGSSSIKFAVINPASEQALITGIAERLGEAGAQLVWRGSQQKNTTALETADHDLAMQAILTLLAEQQLADTLIAIGHRVVHGGEAFTHSTLINKAVKQAIADCQSLAPLHNPANLLGITITEKYFSQLPQVAVFDTAFHQTMPAKAYLYAIPYRFYKEKSVRRYGFHGTSYRYVAETACQQLGIDYQHSQLLCAHLGNGCSAVAVSNGQAVDTTMGLTPLEGLVMGTRSGNLDPNLFSFLADEYGYSLEDTSRILNKESGLLGLSELSNDMRTLEEAANQGNQQAQLAISVFCYQLAKTLGGLATALPRLDGLVFTGGIGENSSFVRQQVIKQLAILGFTLDEQANQQHGNKQGVITQPGSTCALVVKTDEELMIARDTASLVNQAPATPNH</sequence>
<dbReference type="NCBIfam" id="TIGR00016">
    <property type="entry name" value="ackA"/>
    <property type="match status" value="1"/>
</dbReference>
<keyword evidence="8 9" id="KW-0460">Magnesium</keyword>
<dbReference type="GO" id="GO:0008776">
    <property type="term" value="F:acetate kinase activity"/>
    <property type="evidence" value="ECO:0007669"/>
    <property type="project" value="UniProtKB-UniRule"/>
</dbReference>
<comment type="function">
    <text evidence="9">Catalyzes the formation of acetyl phosphate from acetate and ATP. Can also catalyze the reverse reaction.</text>
</comment>
<dbReference type="AlphaFoldDB" id="A0A853HV11"/>
<dbReference type="RefSeq" id="WP_180567632.1">
    <property type="nucleotide sequence ID" value="NZ_JACCKB010000006.1"/>
</dbReference>
<name>A0A853HV11_9GAMM</name>
<proteinExistence type="inferred from homology"/>
<feature type="binding site" evidence="9">
    <location>
        <begin position="207"/>
        <end position="211"/>
    </location>
    <ligand>
        <name>ATP</name>
        <dbReference type="ChEBI" id="CHEBI:30616"/>
    </ligand>
</feature>
<keyword evidence="2 9" id="KW-0963">Cytoplasm</keyword>
<feature type="binding site" evidence="9">
    <location>
        <position position="12"/>
    </location>
    <ligand>
        <name>Mg(2+)</name>
        <dbReference type="ChEBI" id="CHEBI:18420"/>
    </ligand>
</feature>
<organism evidence="11 12">
    <name type="scientific">Spartinivicinus marinus</name>
    <dbReference type="NCBI Taxonomy" id="2994442"/>
    <lineage>
        <taxon>Bacteria</taxon>
        <taxon>Pseudomonadati</taxon>
        <taxon>Pseudomonadota</taxon>
        <taxon>Gammaproteobacteria</taxon>
        <taxon>Oceanospirillales</taxon>
        <taxon>Zooshikellaceae</taxon>
        <taxon>Spartinivicinus</taxon>
    </lineage>
</organism>